<dbReference type="PANTHER" id="PTHR37422:SF13">
    <property type="entry name" value="LIPOPOLYSACCHARIDE BIOSYNTHESIS PROTEIN PA4999-RELATED"/>
    <property type="match status" value="1"/>
</dbReference>
<evidence type="ECO:0000256" key="2">
    <source>
        <dbReference type="ARBA" id="ARBA00022692"/>
    </source>
</evidence>
<dbReference type="InterPro" id="IPR051533">
    <property type="entry name" value="WaaL-like"/>
</dbReference>
<comment type="caution">
    <text evidence="7">The sequence shown here is derived from an EMBL/GenBank/DDBJ whole genome shotgun (WGS) entry which is preliminary data.</text>
</comment>
<dbReference type="Proteomes" id="UP000034678">
    <property type="component" value="Unassembled WGS sequence"/>
</dbReference>
<dbReference type="GO" id="GO:0016020">
    <property type="term" value="C:membrane"/>
    <property type="evidence" value="ECO:0007669"/>
    <property type="project" value="UniProtKB-SubCell"/>
</dbReference>
<dbReference type="PANTHER" id="PTHR37422">
    <property type="entry name" value="TEICHURONIC ACID BIOSYNTHESIS PROTEIN TUAE"/>
    <property type="match status" value="1"/>
</dbReference>
<comment type="subcellular location">
    <subcellularLocation>
        <location evidence="1">Membrane</location>
        <topology evidence="1">Multi-pass membrane protein</topology>
    </subcellularLocation>
</comment>
<feature type="transmembrane region" description="Helical" evidence="5">
    <location>
        <begin position="27"/>
        <end position="45"/>
    </location>
</feature>
<dbReference type="Pfam" id="PF04932">
    <property type="entry name" value="Wzy_C"/>
    <property type="match status" value="1"/>
</dbReference>
<dbReference type="STRING" id="1619142.UV26_C0003G0025"/>
<feature type="transmembrane region" description="Helical" evidence="5">
    <location>
        <begin position="88"/>
        <end position="106"/>
    </location>
</feature>
<sequence length="388" mass="43443">MLLKYLLFIVLGTLSLGQFARVGSYYVFDLAAVAFAFYGLVHFLIKRNLKVPRYSVLFFIFSLLAGASLLINFYRYGENEGLTAAFYLVRYITYILSGLVVYNMLVAKYITRSQLERYFTVAALFLCAAGLVQLTVLPDFSVLDPALGWDPHKNRIASTFFDPNFLGAYLVTVLTLILGSIFEGKKSRFRVISAAILLVFIFLTFSRSAWAMLAAVIFIFGLFKNRKLLFIGLLLAFLAYFLVPRVQTRISGITDPADSARFRLVSWKNALQISQDNLLTGVGFNAYRYAQKDYGFLTVDNISSRSGAGADSSLLFVLATTGIFGALTYASALAFPFLDSTISKRKYRLVIISLIPALMLESLFINSLFYPQVMFVMYAVIFSSSLDI</sequence>
<evidence type="ECO:0000256" key="5">
    <source>
        <dbReference type="SAM" id="Phobius"/>
    </source>
</evidence>
<gene>
    <name evidence="7" type="ORF">UV26_C0003G0025</name>
</gene>
<reference evidence="7 8" key="1">
    <citation type="journal article" date="2015" name="Nature">
        <title>rRNA introns, odd ribosomes, and small enigmatic genomes across a large radiation of phyla.</title>
        <authorList>
            <person name="Brown C.T."/>
            <person name="Hug L.A."/>
            <person name="Thomas B.C."/>
            <person name="Sharon I."/>
            <person name="Castelle C.J."/>
            <person name="Singh A."/>
            <person name="Wilkins M.J."/>
            <person name="Williams K.H."/>
            <person name="Banfield J.F."/>
        </authorList>
    </citation>
    <scope>NUCLEOTIDE SEQUENCE [LARGE SCALE GENOMIC DNA]</scope>
</reference>
<feature type="transmembrane region" description="Helical" evidence="5">
    <location>
        <begin position="165"/>
        <end position="182"/>
    </location>
</feature>
<dbReference type="AlphaFoldDB" id="A0A0G1CPI9"/>
<keyword evidence="4 5" id="KW-0472">Membrane</keyword>
<protein>
    <submittedName>
        <fullName evidence="7">O-antigen polymerase</fullName>
    </submittedName>
</protein>
<dbReference type="EMBL" id="LCDU01000003">
    <property type="protein sequence ID" value="KKS60571.1"/>
    <property type="molecule type" value="Genomic_DNA"/>
</dbReference>
<feature type="transmembrane region" description="Helical" evidence="5">
    <location>
        <begin position="347"/>
        <end position="369"/>
    </location>
</feature>
<keyword evidence="3 5" id="KW-1133">Transmembrane helix</keyword>
<keyword evidence="2 5" id="KW-0812">Transmembrane</keyword>
<evidence type="ECO:0000259" key="6">
    <source>
        <dbReference type="Pfam" id="PF04932"/>
    </source>
</evidence>
<feature type="transmembrane region" description="Helical" evidence="5">
    <location>
        <begin position="314"/>
        <end position="335"/>
    </location>
</feature>
<feature type="transmembrane region" description="Helical" evidence="5">
    <location>
        <begin position="57"/>
        <end position="76"/>
    </location>
</feature>
<evidence type="ECO:0000313" key="8">
    <source>
        <dbReference type="Proteomes" id="UP000034678"/>
    </source>
</evidence>
<feature type="transmembrane region" description="Helical" evidence="5">
    <location>
        <begin position="228"/>
        <end position="243"/>
    </location>
</feature>
<feature type="domain" description="O-antigen ligase-related" evidence="6">
    <location>
        <begin position="193"/>
        <end position="329"/>
    </location>
</feature>
<accession>A0A0G1CPI9</accession>
<feature type="transmembrane region" description="Helical" evidence="5">
    <location>
        <begin position="118"/>
        <end position="137"/>
    </location>
</feature>
<feature type="transmembrane region" description="Helical" evidence="5">
    <location>
        <begin position="194"/>
        <end position="222"/>
    </location>
</feature>
<dbReference type="InterPro" id="IPR007016">
    <property type="entry name" value="O-antigen_ligase-rel_domated"/>
</dbReference>
<organism evidence="7 8">
    <name type="scientific">candidate division WWE3 bacterium GW2011_GWF2_42_42</name>
    <dbReference type="NCBI Taxonomy" id="1619142"/>
    <lineage>
        <taxon>Bacteria</taxon>
        <taxon>Katanobacteria</taxon>
    </lineage>
</organism>
<evidence type="ECO:0000313" key="7">
    <source>
        <dbReference type="EMBL" id="KKS60571.1"/>
    </source>
</evidence>
<proteinExistence type="predicted"/>
<evidence type="ECO:0000256" key="1">
    <source>
        <dbReference type="ARBA" id="ARBA00004141"/>
    </source>
</evidence>
<name>A0A0G1CPI9_UNCKA</name>
<evidence type="ECO:0000256" key="3">
    <source>
        <dbReference type="ARBA" id="ARBA00022989"/>
    </source>
</evidence>
<evidence type="ECO:0000256" key="4">
    <source>
        <dbReference type="ARBA" id="ARBA00023136"/>
    </source>
</evidence>